<protein>
    <recommendedName>
        <fullName evidence="3">Sulfotransferase domain-containing protein</fullName>
    </recommendedName>
</protein>
<proteinExistence type="inferred from homology"/>
<evidence type="ECO:0000256" key="1">
    <source>
        <dbReference type="ARBA" id="ARBA00005771"/>
    </source>
</evidence>
<dbReference type="InterPro" id="IPR027417">
    <property type="entry name" value="P-loop_NTPase"/>
</dbReference>
<keyword evidence="5" id="KW-1185">Reference proteome</keyword>
<organism evidence="4 5">
    <name type="scientific">Nephila pilipes</name>
    <name type="common">Giant wood spider</name>
    <name type="synonym">Nephila maculata</name>
    <dbReference type="NCBI Taxonomy" id="299642"/>
    <lineage>
        <taxon>Eukaryota</taxon>
        <taxon>Metazoa</taxon>
        <taxon>Ecdysozoa</taxon>
        <taxon>Arthropoda</taxon>
        <taxon>Chelicerata</taxon>
        <taxon>Arachnida</taxon>
        <taxon>Araneae</taxon>
        <taxon>Araneomorphae</taxon>
        <taxon>Entelegynae</taxon>
        <taxon>Araneoidea</taxon>
        <taxon>Nephilidae</taxon>
        <taxon>Nephila</taxon>
    </lineage>
</organism>
<comment type="caution">
    <text evidence="4">The sequence shown here is derived from an EMBL/GenBank/DDBJ whole genome shotgun (WGS) entry which is preliminary data.</text>
</comment>
<sequence>MTGKGPIEEMKGLRIYKHHYRFDMIKNNEKAKYLYIYRNPEDTLLYSNRKEGYLRIAKFLGEEYYQSLVNDEELLKRIIENTSFDYMKKNLPLVHPHPKQSSEDSVKTIDFFRKGIVGDGKNKMSPDQVKKLGDLAKELMKGTEELKEWYGEE</sequence>
<evidence type="ECO:0000313" key="5">
    <source>
        <dbReference type="Proteomes" id="UP000887013"/>
    </source>
</evidence>
<evidence type="ECO:0000313" key="4">
    <source>
        <dbReference type="EMBL" id="GFS95549.1"/>
    </source>
</evidence>
<evidence type="ECO:0000259" key="3">
    <source>
        <dbReference type="Pfam" id="PF00685"/>
    </source>
</evidence>
<feature type="domain" description="Sulfotransferase" evidence="3">
    <location>
        <begin position="52"/>
        <end position="143"/>
    </location>
</feature>
<dbReference type="OrthoDB" id="205623at2759"/>
<reference evidence="4" key="1">
    <citation type="submission" date="2020-08" db="EMBL/GenBank/DDBJ databases">
        <title>Multicomponent nature underlies the extraordinary mechanical properties of spider dragline silk.</title>
        <authorList>
            <person name="Kono N."/>
            <person name="Nakamura H."/>
            <person name="Mori M."/>
            <person name="Yoshida Y."/>
            <person name="Ohtoshi R."/>
            <person name="Malay A.D."/>
            <person name="Moran D.A.P."/>
            <person name="Tomita M."/>
            <person name="Numata K."/>
            <person name="Arakawa K."/>
        </authorList>
    </citation>
    <scope>NUCLEOTIDE SEQUENCE</scope>
</reference>
<dbReference type="EMBL" id="BMAW01100551">
    <property type="protein sequence ID" value="GFS95549.1"/>
    <property type="molecule type" value="Genomic_DNA"/>
</dbReference>
<dbReference type="AlphaFoldDB" id="A0A8X6N5W7"/>
<dbReference type="Pfam" id="PF00685">
    <property type="entry name" value="Sulfotransfer_1"/>
    <property type="match status" value="1"/>
</dbReference>
<gene>
    <name evidence="4" type="ORF">NPIL_412881</name>
</gene>
<dbReference type="Gene3D" id="3.40.50.300">
    <property type="entry name" value="P-loop containing nucleotide triphosphate hydrolases"/>
    <property type="match status" value="1"/>
</dbReference>
<evidence type="ECO:0000256" key="2">
    <source>
        <dbReference type="ARBA" id="ARBA00022679"/>
    </source>
</evidence>
<dbReference type="Proteomes" id="UP000887013">
    <property type="component" value="Unassembled WGS sequence"/>
</dbReference>
<name>A0A8X6N5W7_NEPPI</name>
<dbReference type="SUPFAM" id="SSF52540">
    <property type="entry name" value="P-loop containing nucleoside triphosphate hydrolases"/>
    <property type="match status" value="1"/>
</dbReference>
<accession>A0A8X6N5W7</accession>
<keyword evidence="2" id="KW-0808">Transferase</keyword>
<dbReference type="InterPro" id="IPR000863">
    <property type="entry name" value="Sulfotransferase_dom"/>
</dbReference>
<comment type="similarity">
    <text evidence="1">Belongs to the sulfotransferase 1 family.</text>
</comment>
<dbReference type="GO" id="GO:0008146">
    <property type="term" value="F:sulfotransferase activity"/>
    <property type="evidence" value="ECO:0007669"/>
    <property type="project" value="InterPro"/>
</dbReference>
<dbReference type="PANTHER" id="PTHR11783">
    <property type="entry name" value="SULFOTRANSFERASE SULT"/>
    <property type="match status" value="1"/>
</dbReference>